<dbReference type="Proteomes" id="UP001472677">
    <property type="component" value="Unassembled WGS sequence"/>
</dbReference>
<feature type="chain" id="PRO_5047168072" evidence="1">
    <location>
        <begin position="21"/>
        <end position="96"/>
    </location>
</feature>
<dbReference type="EMBL" id="JBBPBM010000011">
    <property type="protein sequence ID" value="KAK8564261.1"/>
    <property type="molecule type" value="Genomic_DNA"/>
</dbReference>
<protein>
    <submittedName>
        <fullName evidence="2">Uncharacterized protein</fullName>
    </submittedName>
</protein>
<reference evidence="2 3" key="1">
    <citation type="journal article" date="2024" name="G3 (Bethesda)">
        <title>Genome assembly of Hibiscus sabdariffa L. provides insights into metabolisms of medicinal natural products.</title>
        <authorList>
            <person name="Kim T."/>
        </authorList>
    </citation>
    <scope>NUCLEOTIDE SEQUENCE [LARGE SCALE GENOMIC DNA]</scope>
    <source>
        <strain evidence="2">TK-2024</strain>
        <tissue evidence="2">Old leaves</tissue>
    </source>
</reference>
<sequence>MFNHLAAMLFTSALDSELLGQGEYVPSGGRELEQDVPGGSFWVVDLMVSSYLIPPLAGTRRRGHPYSKRIDGYFTEVGMLIRVFWLKACIHETFRK</sequence>
<feature type="signal peptide" evidence="1">
    <location>
        <begin position="1"/>
        <end position="20"/>
    </location>
</feature>
<proteinExistence type="predicted"/>
<keyword evidence="1" id="KW-0732">Signal</keyword>
<name>A0ABR2EQY4_9ROSI</name>
<evidence type="ECO:0000313" key="3">
    <source>
        <dbReference type="Proteomes" id="UP001472677"/>
    </source>
</evidence>
<accession>A0ABR2EQY4</accession>
<gene>
    <name evidence="2" type="ORF">V6N12_036389</name>
</gene>
<keyword evidence="3" id="KW-1185">Reference proteome</keyword>
<comment type="caution">
    <text evidence="2">The sequence shown here is derived from an EMBL/GenBank/DDBJ whole genome shotgun (WGS) entry which is preliminary data.</text>
</comment>
<organism evidence="2 3">
    <name type="scientific">Hibiscus sabdariffa</name>
    <name type="common">roselle</name>
    <dbReference type="NCBI Taxonomy" id="183260"/>
    <lineage>
        <taxon>Eukaryota</taxon>
        <taxon>Viridiplantae</taxon>
        <taxon>Streptophyta</taxon>
        <taxon>Embryophyta</taxon>
        <taxon>Tracheophyta</taxon>
        <taxon>Spermatophyta</taxon>
        <taxon>Magnoliopsida</taxon>
        <taxon>eudicotyledons</taxon>
        <taxon>Gunneridae</taxon>
        <taxon>Pentapetalae</taxon>
        <taxon>rosids</taxon>
        <taxon>malvids</taxon>
        <taxon>Malvales</taxon>
        <taxon>Malvaceae</taxon>
        <taxon>Malvoideae</taxon>
        <taxon>Hibiscus</taxon>
    </lineage>
</organism>
<evidence type="ECO:0000313" key="2">
    <source>
        <dbReference type="EMBL" id="KAK8564261.1"/>
    </source>
</evidence>
<evidence type="ECO:0000256" key="1">
    <source>
        <dbReference type="SAM" id="SignalP"/>
    </source>
</evidence>